<name>A0A8H7ZB29_9ASCO</name>
<evidence type="ECO:0000256" key="1">
    <source>
        <dbReference type="SAM" id="MobiDB-lite"/>
    </source>
</evidence>
<feature type="compositionally biased region" description="Polar residues" evidence="1">
    <location>
        <begin position="47"/>
        <end position="56"/>
    </location>
</feature>
<organism evidence="2 3">
    <name type="scientific">Candida metapsilosis</name>
    <dbReference type="NCBI Taxonomy" id="273372"/>
    <lineage>
        <taxon>Eukaryota</taxon>
        <taxon>Fungi</taxon>
        <taxon>Dikarya</taxon>
        <taxon>Ascomycota</taxon>
        <taxon>Saccharomycotina</taxon>
        <taxon>Pichiomycetes</taxon>
        <taxon>Debaryomycetaceae</taxon>
        <taxon>Candida/Lodderomyces clade</taxon>
        <taxon>Candida</taxon>
    </lineage>
</organism>
<dbReference type="GeneID" id="93653496"/>
<dbReference type="RefSeq" id="XP_067546350.1">
    <property type="nucleotide sequence ID" value="XM_067693983.1"/>
</dbReference>
<dbReference type="AlphaFoldDB" id="A0A8H7ZB29"/>
<feature type="compositionally biased region" description="Pro residues" evidence="1">
    <location>
        <begin position="58"/>
        <end position="69"/>
    </location>
</feature>
<evidence type="ECO:0000313" key="2">
    <source>
        <dbReference type="EMBL" id="KAG5417234.1"/>
    </source>
</evidence>
<dbReference type="OrthoDB" id="4026013at2759"/>
<proteinExistence type="predicted"/>
<dbReference type="EMBL" id="JAEOAQ010000007">
    <property type="protein sequence ID" value="KAG5417234.1"/>
    <property type="molecule type" value="Genomic_DNA"/>
</dbReference>
<feature type="region of interest" description="Disordered" evidence="1">
    <location>
        <begin position="44"/>
        <end position="82"/>
    </location>
</feature>
<reference evidence="2 3" key="1">
    <citation type="submission" date="2020-12" db="EMBL/GenBank/DDBJ databases">
        <title>Effect of drift, selection, and recombination on the evolution of hybrid genomes in Candida yeast pathogens.</title>
        <authorList>
            <person name="Mixao V."/>
            <person name="Ksiezopolska E."/>
            <person name="Saus E."/>
            <person name="Boekhout T."/>
            <person name="Gacser A."/>
            <person name="Gabaldon T."/>
        </authorList>
    </citation>
    <scope>NUCLEOTIDE SEQUENCE [LARGE SCALE GENOMIC DNA]</scope>
    <source>
        <strain evidence="2 3">BP57</strain>
    </source>
</reference>
<gene>
    <name evidence="2" type="ORF">I9W82_004867</name>
</gene>
<accession>A0A8H7ZB29</accession>
<keyword evidence="3" id="KW-1185">Reference proteome</keyword>
<comment type="caution">
    <text evidence="2">The sequence shown here is derived from an EMBL/GenBank/DDBJ whole genome shotgun (WGS) entry which is preliminary data.</text>
</comment>
<dbReference type="Proteomes" id="UP000669133">
    <property type="component" value="Unassembled WGS sequence"/>
</dbReference>
<sequence>MSELEFEDYLLYTASFGFEANMAIGSGKSTSSSECCAPLQKPIPVLNSLSSSNTRVSLPPPPPPQPPSKVDPTVPRRSPARIFDRWKLPSQRLMKAVATAKGTHTTFTTRDKDDKSYTHEKKGSVPSSPESFAESTSSFEMEDDDIDSESVFSDRGDKRVAADLGHGSDIDDEGFEEFLPYFEDVQICKIDDVVTFKNYSGAELTRVAVPRPSIKNEIAGVS</sequence>
<protein>
    <submittedName>
        <fullName evidence="2">Uncharacterized protein</fullName>
    </submittedName>
</protein>
<feature type="region of interest" description="Disordered" evidence="1">
    <location>
        <begin position="99"/>
        <end position="155"/>
    </location>
</feature>
<feature type="compositionally biased region" description="Low complexity" evidence="1">
    <location>
        <begin position="99"/>
        <end position="108"/>
    </location>
</feature>
<evidence type="ECO:0000313" key="3">
    <source>
        <dbReference type="Proteomes" id="UP000669133"/>
    </source>
</evidence>
<feature type="compositionally biased region" description="Basic and acidic residues" evidence="1">
    <location>
        <begin position="109"/>
        <end position="123"/>
    </location>
</feature>
<feature type="compositionally biased region" description="Low complexity" evidence="1">
    <location>
        <begin position="126"/>
        <end position="139"/>
    </location>
</feature>